<dbReference type="InParanoid" id="D6TC83"/>
<reference evidence="1 2" key="1">
    <citation type="journal article" date="2011" name="Stand. Genomic Sci.">
        <title>Non-contiguous finished genome sequence and contextual data of the filamentous soil bacterium Ktedonobacter racemifer type strain (SOSP1-21).</title>
        <authorList>
            <person name="Chang Y.J."/>
            <person name="Land M."/>
            <person name="Hauser L."/>
            <person name="Chertkov O."/>
            <person name="Del Rio T.G."/>
            <person name="Nolan M."/>
            <person name="Copeland A."/>
            <person name="Tice H."/>
            <person name="Cheng J.F."/>
            <person name="Lucas S."/>
            <person name="Han C."/>
            <person name="Goodwin L."/>
            <person name="Pitluck S."/>
            <person name="Ivanova N."/>
            <person name="Ovchinikova G."/>
            <person name="Pati A."/>
            <person name="Chen A."/>
            <person name="Palaniappan K."/>
            <person name="Mavromatis K."/>
            <person name="Liolios K."/>
            <person name="Brettin T."/>
            <person name="Fiebig A."/>
            <person name="Rohde M."/>
            <person name="Abt B."/>
            <person name="Goker M."/>
            <person name="Detter J.C."/>
            <person name="Woyke T."/>
            <person name="Bristow J."/>
            <person name="Eisen J.A."/>
            <person name="Markowitz V."/>
            <person name="Hugenholtz P."/>
            <person name="Kyrpides N.C."/>
            <person name="Klenk H.P."/>
            <person name="Lapidus A."/>
        </authorList>
    </citation>
    <scope>NUCLEOTIDE SEQUENCE [LARGE SCALE GENOMIC DNA]</scope>
    <source>
        <strain evidence="2">DSM 44963</strain>
    </source>
</reference>
<dbReference type="AlphaFoldDB" id="D6TC83"/>
<keyword evidence="2" id="KW-1185">Reference proteome</keyword>
<evidence type="ECO:0000313" key="2">
    <source>
        <dbReference type="Proteomes" id="UP000004508"/>
    </source>
</evidence>
<proteinExistence type="predicted"/>
<dbReference type="EMBL" id="ADVG01000001">
    <property type="protein sequence ID" value="EFH88119.1"/>
    <property type="molecule type" value="Genomic_DNA"/>
</dbReference>
<organism evidence="1 2">
    <name type="scientific">Ktedonobacter racemifer DSM 44963</name>
    <dbReference type="NCBI Taxonomy" id="485913"/>
    <lineage>
        <taxon>Bacteria</taxon>
        <taxon>Bacillati</taxon>
        <taxon>Chloroflexota</taxon>
        <taxon>Ktedonobacteria</taxon>
        <taxon>Ktedonobacterales</taxon>
        <taxon>Ktedonobacteraceae</taxon>
        <taxon>Ktedonobacter</taxon>
    </lineage>
</organism>
<gene>
    <name evidence="1" type="ORF">Krac_9516</name>
</gene>
<sequence>MCPSPNDRKIFTRQVALLSVSIRAMLLARCFSRFTVEMKTGSPVPFQIGLRRTIRKPMRRNKR</sequence>
<name>D6TC83_KTERA</name>
<comment type="caution">
    <text evidence="1">The sequence shown here is derived from an EMBL/GenBank/DDBJ whole genome shotgun (WGS) entry which is preliminary data.</text>
</comment>
<accession>D6TC83</accession>
<protein>
    <submittedName>
        <fullName evidence="1">Uncharacterized protein</fullName>
    </submittedName>
</protein>
<dbReference type="Proteomes" id="UP000004508">
    <property type="component" value="Unassembled WGS sequence"/>
</dbReference>
<dbReference type="STRING" id="485913.Krac_9516"/>
<evidence type="ECO:0000313" key="1">
    <source>
        <dbReference type="EMBL" id="EFH88119.1"/>
    </source>
</evidence>